<keyword evidence="1" id="KW-0808">Transferase</keyword>
<dbReference type="Proteomes" id="UP000175973">
    <property type="component" value="Chromosome"/>
</dbReference>
<dbReference type="SUPFAM" id="SSF53448">
    <property type="entry name" value="Nucleotide-diphospho-sugar transferases"/>
    <property type="match status" value="1"/>
</dbReference>
<dbReference type="Gene3D" id="3.90.550.10">
    <property type="entry name" value="Spore Coat Polysaccharide Biosynthesis Protein SpsA, Chain A"/>
    <property type="match status" value="1"/>
</dbReference>
<dbReference type="AlphaFoldDB" id="A0A1D8QXZ0"/>
<evidence type="ECO:0000313" key="2">
    <source>
        <dbReference type="Proteomes" id="UP000175973"/>
    </source>
</evidence>
<dbReference type="RefSeq" id="WP_070323800.1">
    <property type="nucleotide sequence ID" value="NZ_CP015164.1"/>
</dbReference>
<keyword evidence="2" id="KW-1185">Reference proteome</keyword>
<sequence>MKDLRMNAVVKLFIGCDPNDCDLEQLMVLHYSITKYSSLPVDITFMQLTRDPSSFWYSGLKPEEGWNTTEWPTPFSGFRWGIPAYCGGKGRALYMDADIFALSDIAELWNQPIPEGKVMLASGHGRDLRLGTLMWDCEAVMKLLPSLAEIKKDASAHKKLKMFFEKHPEYIQPLDPAFSNLDGDGMPLEALKFLHYSDMGTQFSHKYSLQRLKGEDRKHWFDGTIYNHPRPDLQQKFDELYKEALAAGFSLDTYRVKEPFGVLPKKTQVRYKGNKITRSVFRFLKPMK</sequence>
<evidence type="ECO:0000313" key="1">
    <source>
        <dbReference type="EMBL" id="AOW47205.1"/>
    </source>
</evidence>
<dbReference type="GO" id="GO:0016740">
    <property type="term" value="F:transferase activity"/>
    <property type="evidence" value="ECO:0007669"/>
    <property type="project" value="UniProtKB-KW"/>
</dbReference>
<dbReference type="KEGG" id="aasc:A4S02_10980"/>
<reference evidence="2" key="1">
    <citation type="submission" date="2016-04" db="EMBL/GenBank/DDBJ databases">
        <authorList>
            <person name="Jeon C.O."/>
            <person name="Cho G.Y."/>
            <person name="Jeong H.I."/>
            <person name="Kim K.H."/>
        </authorList>
    </citation>
    <scope>NUCLEOTIDE SEQUENCE [LARGE SCALE GENOMIC DNA]</scope>
    <source>
        <strain evidence="2">LMG 1590</strain>
    </source>
</reference>
<organism evidence="1 2">
    <name type="scientific">Acetobacter ascendens</name>
    <dbReference type="NCBI Taxonomy" id="481146"/>
    <lineage>
        <taxon>Bacteria</taxon>
        <taxon>Pseudomonadati</taxon>
        <taxon>Pseudomonadota</taxon>
        <taxon>Alphaproteobacteria</taxon>
        <taxon>Acetobacterales</taxon>
        <taxon>Acetobacteraceae</taxon>
        <taxon>Acetobacter</taxon>
    </lineage>
</organism>
<proteinExistence type="predicted"/>
<name>A0A1D8QXZ0_9PROT</name>
<protein>
    <submittedName>
        <fullName evidence="1">Glycosyl transferase</fullName>
    </submittedName>
</protein>
<dbReference type="EMBL" id="CP015164">
    <property type="protein sequence ID" value="AOW47205.1"/>
    <property type="molecule type" value="Genomic_DNA"/>
</dbReference>
<accession>A0A1D8QXZ0</accession>
<dbReference type="InterPro" id="IPR029044">
    <property type="entry name" value="Nucleotide-diphossugar_trans"/>
</dbReference>
<gene>
    <name evidence="1" type="ORF">A4S02_10980</name>
</gene>